<reference evidence="1 2" key="1">
    <citation type="submission" date="2021-06" db="EMBL/GenBank/DDBJ databases">
        <title>Faecalicatena sp. nov. isolated from porcine feces.</title>
        <authorList>
            <person name="Oh B.S."/>
            <person name="Lee J.H."/>
        </authorList>
    </citation>
    <scope>NUCLEOTIDE SEQUENCE [LARGE SCALE GENOMIC DNA]</scope>
    <source>
        <strain evidence="1 2">AGMB00832</strain>
    </source>
</reference>
<protein>
    <recommendedName>
        <fullName evidence="3">Nuclease-like protein</fullName>
    </recommendedName>
</protein>
<comment type="caution">
    <text evidence="1">The sequence shown here is derived from an EMBL/GenBank/DDBJ whole genome shotgun (WGS) entry which is preliminary data.</text>
</comment>
<dbReference type="EMBL" id="JABACJ020000036">
    <property type="protein sequence ID" value="MBU3878512.1"/>
    <property type="molecule type" value="Genomic_DNA"/>
</dbReference>
<sequence length="554" mass="65766">MEDQVNKIENDIDRWLYDNLDENIPRNKYIYHCNLAYTDIMVDQHMLFTPFERHYLFSLNYNTYIAYKKLKEEDKFDYKFDYDLYPIAFQMVLLGMQYSMLCDVFPLLHSGKATMNKKGDEIFFNIENLPKKNYKFISDFSMRKCLSYTLQMANGKFQKNNTDDEDIAMKLADLYMHFWSENLQYDDYEPYTRMDWGGISFFFIVAAMRRFNKLYKKDFDIVTVDSQKMMILLSPEGVARMQTFVPTKDSELYRQALEDHIYKPKGEALYPKSNIMDAPLIRTKDGFIFANSLVILFNDSSETQFLNYLRRCDKERYLRIKDKIKEREIPLIREMIKYKFPKTKSVANFYVKIPTQKHGKRECDLLLVDETGIAVYIEIKHFYNPQSYCEEKVLDRELMKALKKMPEQLNAITEDWSKLKEQYDLQCDLKKIYGVIVSHRYLGVDVEIRPDTPIVSTSNLFESIAEAQNLEEIYKGCREIDELYPKIDFIKRELPVNYAGYIFHLYGEALNPMCEIIVRESYKKQVIKNLSSSAPTSYSNIDDLAHAYIDLMKV</sequence>
<accession>A0ABS6DA60</accession>
<dbReference type="Proteomes" id="UP000723714">
    <property type="component" value="Unassembled WGS sequence"/>
</dbReference>
<keyword evidence="2" id="KW-1185">Reference proteome</keyword>
<proteinExistence type="predicted"/>
<evidence type="ECO:0000313" key="2">
    <source>
        <dbReference type="Proteomes" id="UP000723714"/>
    </source>
</evidence>
<name>A0ABS6DA60_9FIRM</name>
<evidence type="ECO:0000313" key="1">
    <source>
        <dbReference type="EMBL" id="MBU3878512.1"/>
    </source>
</evidence>
<gene>
    <name evidence="1" type="ORF">HGO97_022185</name>
</gene>
<evidence type="ECO:0008006" key="3">
    <source>
        <dbReference type="Google" id="ProtNLM"/>
    </source>
</evidence>
<organism evidence="1 2">
    <name type="scientific">Faecalicatena faecalis</name>
    <dbReference type="NCBI Taxonomy" id="2726362"/>
    <lineage>
        <taxon>Bacteria</taxon>
        <taxon>Bacillati</taxon>
        <taxon>Bacillota</taxon>
        <taxon>Clostridia</taxon>
        <taxon>Lachnospirales</taxon>
        <taxon>Lachnospiraceae</taxon>
        <taxon>Faecalicatena</taxon>
    </lineage>
</organism>
<dbReference type="RefSeq" id="WP_216245344.1">
    <property type="nucleotide sequence ID" value="NZ_JABACJ020000036.1"/>
</dbReference>